<dbReference type="RefSeq" id="WP_129029879.1">
    <property type="nucleotide sequence ID" value="NZ_AP026806.1"/>
</dbReference>
<evidence type="ECO:0000313" key="2">
    <source>
        <dbReference type="Proteomes" id="UP000290921"/>
    </source>
</evidence>
<gene>
    <name evidence="1" type="ORF">DP130_03075</name>
</gene>
<organism evidence="1 2">
    <name type="scientific">Clostridium tetani</name>
    <dbReference type="NCBI Taxonomy" id="1513"/>
    <lineage>
        <taxon>Bacteria</taxon>
        <taxon>Bacillati</taxon>
        <taxon>Bacillota</taxon>
        <taxon>Clostridia</taxon>
        <taxon>Eubacteriales</taxon>
        <taxon>Clostridiaceae</taxon>
        <taxon>Clostridium</taxon>
    </lineage>
</organism>
<reference evidence="1 2" key="1">
    <citation type="submission" date="2018-06" db="EMBL/GenBank/DDBJ databases">
        <title>Genome conservation of Clostridium tetani.</title>
        <authorList>
            <person name="Bruggemann H."/>
            <person name="Popoff M.R."/>
        </authorList>
    </citation>
    <scope>NUCLEOTIDE SEQUENCE [LARGE SCALE GENOMIC DNA]</scope>
    <source>
        <strain evidence="1 2">2017.061</strain>
    </source>
</reference>
<dbReference type="EMBL" id="QMAP01000002">
    <property type="protein sequence ID" value="RXI49979.1"/>
    <property type="molecule type" value="Genomic_DNA"/>
</dbReference>
<sequence length="995" mass="117231">MSKFKENNFFKTVLSFLKPEEDTVEQVEMNKNFKAPSKIWKKECNPLRSVILWGYDKNNNPSFLILYGKHEFESTQSDGESIVNVLKDNVKYDSYAVFSGREGHLPSFQAVKIIEEGGYHDKKEEFPKMYYKTGLKYDWYWRRDENYLVKEFKKLDEDKKITLPYFTEMLYKECVEKIEAKNIDFDGFRLVKHPNDILKINEENSNYYSIICNIMSNKNLYMRKKLLNELLESNPPKEIFDLILKVGSTELISGLFLELAKKKNSLLIKEAKAIIKADINWGSESYTKGVKRCANIYVNAVTKELRDKKEVWIREHLEDMDLHLISLNGKKFPKDKIIEGAQYRKYAAQELLREYCGRYENENGNWKWVTSRIKERYKISTYSDGVVLNINELKNTLEEAEAYGLADVIGKIAYYLDAPRLTYYFKGNGKGKVLKYFKRYIKRIIDFYAKNDEAKFIEAMKSLLTSYTKYDYVCKFKGNFQFNDFIKYYLYYDFTEKPPVGWENRHSRHKWMESDQLIKLEGRYEFMKEIWDNHLEDVLDIASNANIDTVFKACYYILKDSEKTNELIDKMNYKKLSKLTQVSYKPLAEMFMTILKDKLDKINAFDSKLMFELINNESEEIHELALDFFEKTKGSFKAEDLVGFMFLDNVDKWTSFFEKNVLSLKKNEYLEFVKSIIDNSEKFEGDNIDLSKEIKDILSKSTNKVQSFSEGEKIDLIDYVISTIFDKAKMSDWMETYLEEVIFSLSYEDLNNLIENTNIEFVQKAVSIRNRQVICILEAIKNKNIPSDSEFISILETGTSQMIKILFQIMTENSEELKKRFSTLLIMLESDVTMLNKNAEEIFDKMDKGDQKKLHRIIIDSPVSKVYLFGLRKLDEIYGELIPKEFIIQMLEHTAHKVKAYISYKTQQILYNLGNGDEELFTYYVKTLLYLPNKVSKSKDKVYEAIPKFVLKYRNKLEEFEDMLLDIGGSNIIIDSERALTTLAKIRREAVSFES</sequence>
<name>A0A4Q0VF16_CLOTA</name>
<proteinExistence type="predicted"/>
<dbReference type="AlphaFoldDB" id="A0A4Q0VF16"/>
<accession>A0A4Q0VF16</accession>
<evidence type="ECO:0000313" key="1">
    <source>
        <dbReference type="EMBL" id="RXI49979.1"/>
    </source>
</evidence>
<dbReference type="Proteomes" id="UP000290921">
    <property type="component" value="Unassembled WGS sequence"/>
</dbReference>
<protein>
    <submittedName>
        <fullName evidence="1">Uncharacterized protein</fullName>
    </submittedName>
</protein>
<comment type="caution">
    <text evidence="1">The sequence shown here is derived from an EMBL/GenBank/DDBJ whole genome shotgun (WGS) entry which is preliminary data.</text>
</comment>